<feature type="compositionally biased region" description="Acidic residues" evidence="1">
    <location>
        <begin position="1"/>
        <end position="28"/>
    </location>
</feature>
<feature type="compositionally biased region" description="Acidic residues" evidence="1">
    <location>
        <begin position="48"/>
        <end position="59"/>
    </location>
</feature>
<gene>
    <name evidence="2" type="ORF">CRG98_000529</name>
</gene>
<proteinExistence type="predicted"/>
<evidence type="ECO:0000256" key="1">
    <source>
        <dbReference type="SAM" id="MobiDB-lite"/>
    </source>
</evidence>
<reference evidence="2 3" key="1">
    <citation type="submission" date="2017-11" db="EMBL/GenBank/DDBJ databases">
        <title>De-novo sequencing of pomegranate (Punica granatum L.) genome.</title>
        <authorList>
            <person name="Akparov Z."/>
            <person name="Amiraslanov A."/>
            <person name="Hajiyeva S."/>
            <person name="Abbasov M."/>
            <person name="Kaur K."/>
            <person name="Hamwieh A."/>
            <person name="Solovyev V."/>
            <person name="Salamov A."/>
            <person name="Braich B."/>
            <person name="Kosarev P."/>
            <person name="Mahmoud A."/>
            <person name="Hajiyev E."/>
            <person name="Babayeva S."/>
            <person name="Izzatullayeva V."/>
            <person name="Mammadov A."/>
            <person name="Mammadov A."/>
            <person name="Sharifova S."/>
            <person name="Ojaghi J."/>
            <person name="Eynullazada K."/>
            <person name="Bayramov B."/>
            <person name="Abdulazimova A."/>
            <person name="Shahmuradov I."/>
        </authorList>
    </citation>
    <scope>NUCLEOTIDE SEQUENCE [LARGE SCALE GENOMIC DNA]</scope>
    <source>
        <strain evidence="3">cv. AG2017</strain>
        <tissue evidence="2">Leaf</tissue>
    </source>
</reference>
<dbReference type="Proteomes" id="UP000233551">
    <property type="component" value="Unassembled WGS sequence"/>
</dbReference>
<evidence type="ECO:0000313" key="2">
    <source>
        <dbReference type="EMBL" id="PKI79048.1"/>
    </source>
</evidence>
<evidence type="ECO:0000313" key="3">
    <source>
        <dbReference type="Proteomes" id="UP000233551"/>
    </source>
</evidence>
<accession>A0A2I0LEE3</accession>
<feature type="region of interest" description="Disordered" evidence="1">
    <location>
        <begin position="1"/>
        <end position="102"/>
    </location>
</feature>
<dbReference type="AlphaFoldDB" id="A0A2I0LEE3"/>
<name>A0A2I0LEE3_PUNGR</name>
<feature type="compositionally biased region" description="Basic residues" evidence="1">
    <location>
        <begin position="75"/>
        <end position="85"/>
    </location>
</feature>
<comment type="caution">
    <text evidence="2">The sequence shown here is derived from an EMBL/GenBank/DDBJ whole genome shotgun (WGS) entry which is preliminary data.</text>
</comment>
<organism evidence="2 3">
    <name type="scientific">Punica granatum</name>
    <name type="common">Pomegranate</name>
    <dbReference type="NCBI Taxonomy" id="22663"/>
    <lineage>
        <taxon>Eukaryota</taxon>
        <taxon>Viridiplantae</taxon>
        <taxon>Streptophyta</taxon>
        <taxon>Embryophyta</taxon>
        <taxon>Tracheophyta</taxon>
        <taxon>Spermatophyta</taxon>
        <taxon>Magnoliopsida</taxon>
        <taxon>eudicotyledons</taxon>
        <taxon>Gunneridae</taxon>
        <taxon>Pentapetalae</taxon>
        <taxon>rosids</taxon>
        <taxon>malvids</taxon>
        <taxon>Myrtales</taxon>
        <taxon>Lythraceae</taxon>
        <taxon>Punica</taxon>
    </lineage>
</organism>
<sequence>MVEDASSDDNVVEWNEDDYQCDNFEMEVSDGSSGNGEDNAYKPRKDEGEDSEDDDDEIVTDTRTGNLGYSGKPSPKSKKPKKLKWRACNGRPRYPNIEDVQWPQEARKMVDDADDEGGYHTDEMESKLVNFIRQVPDMIAADAFKYMTRKFQVRFVDMKIYRTMRIASKLLKVMRKNSI</sequence>
<protein>
    <submittedName>
        <fullName evidence="2">Uncharacterized protein</fullName>
    </submittedName>
</protein>
<dbReference type="EMBL" id="PGOL01000019">
    <property type="protein sequence ID" value="PKI79048.1"/>
    <property type="molecule type" value="Genomic_DNA"/>
</dbReference>
<keyword evidence="3" id="KW-1185">Reference proteome</keyword>